<dbReference type="PANTHER" id="PTHR19370:SF178">
    <property type="entry name" value="CYTOCHROME-B5 REDUCTASE"/>
    <property type="match status" value="1"/>
</dbReference>
<evidence type="ECO:0000313" key="14">
    <source>
        <dbReference type="Proteomes" id="UP001521116"/>
    </source>
</evidence>
<dbReference type="InterPro" id="IPR017927">
    <property type="entry name" value="FAD-bd_FR_type"/>
</dbReference>
<feature type="domain" description="FAD-binding FR-type" evidence="12">
    <location>
        <begin position="228"/>
        <end position="332"/>
    </location>
</feature>
<dbReference type="Gene3D" id="3.10.120.10">
    <property type="entry name" value="Cytochrome b5-like heme/steroid binding domain"/>
    <property type="match status" value="1"/>
</dbReference>
<dbReference type="InterPro" id="IPR036400">
    <property type="entry name" value="Cyt_B5-like_heme/steroid_sf"/>
</dbReference>
<dbReference type="PROSITE" id="PS50255">
    <property type="entry name" value="CYTOCHROME_B5_2"/>
    <property type="match status" value="1"/>
</dbReference>
<dbReference type="InterPro" id="IPR001834">
    <property type="entry name" value="CBR-like"/>
</dbReference>
<evidence type="ECO:0000259" key="11">
    <source>
        <dbReference type="PROSITE" id="PS50255"/>
    </source>
</evidence>
<dbReference type="Gene3D" id="3.40.50.80">
    <property type="entry name" value="Nucleotide-binding domain of ferredoxin-NADP reductase (FNR) module"/>
    <property type="match status" value="1"/>
</dbReference>
<dbReference type="Proteomes" id="UP001521116">
    <property type="component" value="Unassembled WGS sequence"/>
</dbReference>
<dbReference type="CDD" id="cd06183">
    <property type="entry name" value="cyt_b5_reduct_like"/>
    <property type="match status" value="1"/>
</dbReference>
<evidence type="ECO:0000256" key="2">
    <source>
        <dbReference type="ARBA" id="ARBA00004572"/>
    </source>
</evidence>
<feature type="domain" description="PI-PLC Y-box" evidence="10">
    <location>
        <begin position="381"/>
        <end position="418"/>
    </location>
</feature>
<dbReference type="InterPro" id="IPR017938">
    <property type="entry name" value="Riboflavin_synthase-like_b-brl"/>
</dbReference>
<feature type="transmembrane region" description="Helical" evidence="9">
    <location>
        <begin position="170"/>
        <end position="190"/>
    </location>
</feature>
<gene>
    <name evidence="13" type="ORF">SLS56_011476</name>
</gene>
<dbReference type="PROSITE" id="PS50008">
    <property type="entry name" value="PIPLC_Y_DOMAIN"/>
    <property type="match status" value="1"/>
</dbReference>
<proteinExistence type="inferred from homology"/>
<organism evidence="13 14">
    <name type="scientific">Neofusicoccum ribis</name>
    <dbReference type="NCBI Taxonomy" id="45134"/>
    <lineage>
        <taxon>Eukaryota</taxon>
        <taxon>Fungi</taxon>
        <taxon>Dikarya</taxon>
        <taxon>Ascomycota</taxon>
        <taxon>Pezizomycotina</taxon>
        <taxon>Dothideomycetes</taxon>
        <taxon>Dothideomycetes incertae sedis</taxon>
        <taxon>Botryosphaeriales</taxon>
        <taxon>Botryosphaeriaceae</taxon>
        <taxon>Neofusicoccum</taxon>
    </lineage>
</organism>
<comment type="subcellular location">
    <subcellularLocation>
        <location evidence="2">Mitochondrion outer membrane</location>
        <topology evidence="2">Single-pass membrane protein</topology>
    </subcellularLocation>
</comment>
<evidence type="ECO:0000259" key="12">
    <source>
        <dbReference type="PROSITE" id="PS51384"/>
    </source>
</evidence>
<dbReference type="InterPro" id="IPR001711">
    <property type="entry name" value="PLipase_C_Pinositol-sp_Y"/>
</dbReference>
<dbReference type="PROSITE" id="PS51384">
    <property type="entry name" value="FAD_FR"/>
    <property type="match status" value="1"/>
</dbReference>
<dbReference type="PRINTS" id="PR00371">
    <property type="entry name" value="FPNCR"/>
</dbReference>
<evidence type="ECO:0000256" key="5">
    <source>
        <dbReference type="ARBA" id="ARBA00022827"/>
    </source>
</evidence>
<sequence length="472" mass="50812">MSPAARTEPTAQWKPDVEVPVYSLKDVAQHKQKNDMWIVVHGKVYDVSGYAQDHPGGAETIEEVAGMDATVAFEDIGHSEDARELLQPMLIGVLNEHEAQAGKPKKAVKVVSRAPASSPAKPSSNTGIYLSAVALAALVAIGARVAVTARTMNHPMFHRLRTSRLGGPNDFWNGVILTTAAFLATGTYAFNRVSALFSVTSGFTRYPPHKKASSAAPTRQVAGFLVPNEYKTLPLVRKDTLSPNTVRLTFALPTPSTIIGLPTGQHISIRGPVGDKLVARSYTPTSNNADPGKLELVIKLYADGQLTGGYLANLAVGDAVAFRGPKGAMRYRRGWAPALGMVAGGTGITPMYQLVRAICEDPADATQVSLVYANRAEEDILLREELDRFARLYPRNFRVWYMLDRPAEGWTGGSGFVTKEVMRERLPAPEGGAKMLLCGPPGMVKAAKVGLGELGWQVPGAVCKMSDQVFTF</sequence>
<evidence type="ECO:0000256" key="4">
    <source>
        <dbReference type="ARBA" id="ARBA00022630"/>
    </source>
</evidence>
<dbReference type="Pfam" id="PF00970">
    <property type="entry name" value="FAD_binding_6"/>
    <property type="match status" value="1"/>
</dbReference>
<keyword evidence="4" id="KW-0285">Flavoprotein</keyword>
<protein>
    <recommendedName>
        <fullName evidence="15">Cytochrome b5 reductase</fullName>
    </recommendedName>
</protein>
<evidence type="ECO:0000259" key="10">
    <source>
        <dbReference type="PROSITE" id="PS50008"/>
    </source>
</evidence>
<name>A0ABR3SBI7_9PEZI</name>
<keyword evidence="9" id="KW-0812">Transmembrane</keyword>
<comment type="cofactor">
    <cofactor evidence="1">
        <name>FAD</name>
        <dbReference type="ChEBI" id="CHEBI:57692"/>
    </cofactor>
</comment>
<evidence type="ECO:0000256" key="1">
    <source>
        <dbReference type="ARBA" id="ARBA00001974"/>
    </source>
</evidence>
<dbReference type="Gene3D" id="2.40.30.10">
    <property type="entry name" value="Translation factors"/>
    <property type="match status" value="1"/>
</dbReference>
<comment type="caution">
    <text evidence="13">The sequence shown here is derived from an EMBL/GenBank/DDBJ whole genome shotgun (WGS) entry which is preliminary data.</text>
</comment>
<dbReference type="SMART" id="SM01117">
    <property type="entry name" value="Cyt-b5"/>
    <property type="match status" value="1"/>
</dbReference>
<dbReference type="EMBL" id="JAJVDC020000271">
    <property type="protein sequence ID" value="KAL1616291.1"/>
    <property type="molecule type" value="Genomic_DNA"/>
</dbReference>
<evidence type="ECO:0000256" key="9">
    <source>
        <dbReference type="SAM" id="Phobius"/>
    </source>
</evidence>
<dbReference type="PRINTS" id="PR00406">
    <property type="entry name" value="CYTB5RDTASE"/>
</dbReference>
<evidence type="ECO:0000256" key="6">
    <source>
        <dbReference type="ARBA" id="ARBA00023002"/>
    </source>
</evidence>
<dbReference type="SUPFAM" id="SSF55856">
    <property type="entry name" value="Cytochrome b5-like heme/steroid binding domain"/>
    <property type="match status" value="1"/>
</dbReference>
<dbReference type="Pfam" id="PF00173">
    <property type="entry name" value="Cyt-b5"/>
    <property type="match status" value="1"/>
</dbReference>
<feature type="domain" description="Cytochrome b5 heme-binding" evidence="11">
    <location>
        <begin position="19"/>
        <end position="95"/>
    </location>
</feature>
<dbReference type="Pfam" id="PF00175">
    <property type="entry name" value="NAD_binding_1"/>
    <property type="match status" value="1"/>
</dbReference>
<dbReference type="PANTHER" id="PTHR19370">
    <property type="entry name" value="NADH-CYTOCHROME B5 REDUCTASE"/>
    <property type="match status" value="1"/>
</dbReference>
<keyword evidence="9" id="KW-1133">Transmembrane helix</keyword>
<keyword evidence="14" id="KW-1185">Reference proteome</keyword>
<accession>A0ABR3SBI7</accession>
<dbReference type="SUPFAM" id="SSF63380">
    <property type="entry name" value="Riboflavin synthase domain-like"/>
    <property type="match status" value="1"/>
</dbReference>
<evidence type="ECO:0000256" key="3">
    <source>
        <dbReference type="ARBA" id="ARBA00006105"/>
    </source>
</evidence>
<evidence type="ECO:0008006" key="15">
    <source>
        <dbReference type="Google" id="ProtNLM"/>
    </source>
</evidence>
<dbReference type="InterPro" id="IPR008333">
    <property type="entry name" value="Cbr1-like_FAD-bd_dom"/>
</dbReference>
<keyword evidence="8 9" id="KW-0472">Membrane</keyword>
<evidence type="ECO:0000256" key="8">
    <source>
        <dbReference type="ARBA" id="ARBA00023136"/>
    </source>
</evidence>
<dbReference type="SUPFAM" id="SSF52343">
    <property type="entry name" value="Ferredoxin reductase-like, C-terminal NADP-linked domain"/>
    <property type="match status" value="1"/>
</dbReference>
<dbReference type="InterPro" id="IPR001433">
    <property type="entry name" value="OxRdtase_FAD/NAD-bd"/>
</dbReference>
<dbReference type="InterPro" id="IPR001199">
    <property type="entry name" value="Cyt_B5-like_heme/steroid-bd"/>
</dbReference>
<dbReference type="PRINTS" id="PR00363">
    <property type="entry name" value="CYTOCHROMEB5"/>
</dbReference>
<feature type="transmembrane region" description="Helical" evidence="9">
    <location>
        <begin position="128"/>
        <end position="149"/>
    </location>
</feature>
<reference evidence="13 14" key="1">
    <citation type="submission" date="2024-02" db="EMBL/GenBank/DDBJ databases">
        <title>De novo assembly and annotation of 12 fungi associated with fruit tree decline syndrome in Ontario, Canada.</title>
        <authorList>
            <person name="Sulman M."/>
            <person name="Ellouze W."/>
            <person name="Ilyukhin E."/>
        </authorList>
    </citation>
    <scope>NUCLEOTIDE SEQUENCE [LARGE SCALE GENOMIC DNA]</scope>
    <source>
        <strain evidence="13 14">M1-105</strain>
    </source>
</reference>
<evidence type="ECO:0000256" key="7">
    <source>
        <dbReference type="ARBA" id="ARBA00023027"/>
    </source>
</evidence>
<evidence type="ECO:0000313" key="13">
    <source>
        <dbReference type="EMBL" id="KAL1616291.1"/>
    </source>
</evidence>
<comment type="similarity">
    <text evidence="3">Belongs to the flavoprotein pyridine nucleotide cytochrome reductase family.</text>
</comment>
<keyword evidence="7" id="KW-0520">NAD</keyword>
<keyword evidence="6" id="KW-0560">Oxidoreductase</keyword>
<keyword evidence="5" id="KW-0274">FAD</keyword>
<dbReference type="InterPro" id="IPR039261">
    <property type="entry name" value="FNR_nucleotide-bd"/>
</dbReference>
<dbReference type="InterPro" id="IPR001709">
    <property type="entry name" value="Flavoprot_Pyr_Nucl_cyt_Rdtase"/>
</dbReference>